<feature type="compositionally biased region" description="Basic and acidic residues" evidence="1">
    <location>
        <begin position="537"/>
        <end position="585"/>
    </location>
</feature>
<dbReference type="Gene3D" id="3.30.420.10">
    <property type="entry name" value="Ribonuclease H-like superfamily/Ribonuclease H"/>
    <property type="match status" value="1"/>
</dbReference>
<feature type="domain" description="DDE-1" evidence="2">
    <location>
        <begin position="75"/>
        <end position="213"/>
    </location>
</feature>
<dbReference type="InterPro" id="IPR050863">
    <property type="entry name" value="CenT-Element_Derived"/>
</dbReference>
<dbReference type="InterPro" id="IPR004875">
    <property type="entry name" value="DDE_SF_endonuclease_dom"/>
</dbReference>
<accession>A0A1Y1NDV7</accession>
<name>A0A1Y1NDV7_PHOPY</name>
<proteinExistence type="predicted"/>
<evidence type="ECO:0000313" key="3">
    <source>
        <dbReference type="EMBL" id="JAV96144.1"/>
    </source>
</evidence>
<dbReference type="GO" id="GO:0003677">
    <property type="term" value="F:DNA binding"/>
    <property type="evidence" value="ECO:0007669"/>
    <property type="project" value="TreeGrafter"/>
</dbReference>
<dbReference type="AlphaFoldDB" id="A0A1Y1NDV7"/>
<feature type="region of interest" description="Disordered" evidence="1">
    <location>
        <begin position="435"/>
        <end position="459"/>
    </location>
</feature>
<feature type="region of interest" description="Disordered" evidence="1">
    <location>
        <begin position="513"/>
        <end position="591"/>
    </location>
</feature>
<dbReference type="InterPro" id="IPR036397">
    <property type="entry name" value="RNaseH_sf"/>
</dbReference>
<dbReference type="EMBL" id="GEZM01005482">
    <property type="protein sequence ID" value="JAV96144.1"/>
    <property type="molecule type" value="Transcribed_RNA"/>
</dbReference>
<dbReference type="GO" id="GO:0005634">
    <property type="term" value="C:nucleus"/>
    <property type="evidence" value="ECO:0007669"/>
    <property type="project" value="TreeGrafter"/>
</dbReference>
<evidence type="ECO:0000259" key="2">
    <source>
        <dbReference type="Pfam" id="PF03184"/>
    </source>
</evidence>
<organism evidence="3">
    <name type="scientific">Photinus pyralis</name>
    <name type="common">Common eastern firefly</name>
    <name type="synonym">Lampyris pyralis</name>
    <dbReference type="NCBI Taxonomy" id="7054"/>
    <lineage>
        <taxon>Eukaryota</taxon>
        <taxon>Metazoa</taxon>
        <taxon>Ecdysozoa</taxon>
        <taxon>Arthropoda</taxon>
        <taxon>Hexapoda</taxon>
        <taxon>Insecta</taxon>
        <taxon>Pterygota</taxon>
        <taxon>Neoptera</taxon>
        <taxon>Endopterygota</taxon>
        <taxon>Coleoptera</taxon>
        <taxon>Polyphaga</taxon>
        <taxon>Elateriformia</taxon>
        <taxon>Elateroidea</taxon>
        <taxon>Lampyridae</taxon>
        <taxon>Lampyrinae</taxon>
        <taxon>Photinus</taxon>
    </lineage>
</organism>
<dbReference type="PANTHER" id="PTHR19303:SF71">
    <property type="entry name" value="ZINC FINGER PHD-TYPE DOMAIN-CONTAINING PROTEIN"/>
    <property type="match status" value="1"/>
</dbReference>
<protein>
    <recommendedName>
        <fullName evidence="2">DDE-1 domain-containing protein</fullName>
    </recommendedName>
</protein>
<sequence length="591" mass="67995">MLDRVLQKISYKVGFWRWKIILQKTFCWTQFPMAAGCLICDETAVFLCPKDNKVLVRKGERAVYNFVNNDEKECITTLFMCSASGILAPPMILFKYKRMPQKIAHSVPQDWGVGITDSGWMTGESFFEYITNIFYPWLIKENVEFPIILFVDGHTSHLTLKLSEFCSQNKITLVALLPNATHILEPLDVAFFRPFKQQWKAKVFEWRMQNNGQKLSRDEFGVLLEKTLLSMNGTDNILKNGFRTCGIYPFNSKSIDYNRYFKTTESSGHTLHESTAEITEDNDGTEKYKQFLGFLEKDIPDKIDLFQQCTTEWTGNVEDKSLFCLWKNVSQKASRSIDISTNTGELIDEVLKEGNVSFNADDANNFFIDLDEEEFVLLSNNVQNCTPSKTPMNNNELIVININNSTLYNGALSSNDLNTVKQDEHNSEQMNNVTIEHTNPQVTPEPPATISEENEDNKNTLQEQDFNKIKESESAQVAEPCNNQQHEDAPELPQVQVQDLSGVPTPFKRCLFWPGPQPQKSNIKTKKKIHSVASSERWQEYHKKLQDEKDKKDADKERRKADREAKKKLKSDAKEGDQNKIENKRQKNVLK</sequence>
<dbReference type="Pfam" id="PF03184">
    <property type="entry name" value="DDE_1"/>
    <property type="match status" value="1"/>
</dbReference>
<evidence type="ECO:0000256" key="1">
    <source>
        <dbReference type="SAM" id="MobiDB-lite"/>
    </source>
</evidence>
<feature type="region of interest" description="Disordered" evidence="1">
    <location>
        <begin position="472"/>
        <end position="491"/>
    </location>
</feature>
<reference evidence="3" key="1">
    <citation type="journal article" date="2016" name="Sci. Rep.">
        <title>Molecular characterization of firefly nuptial gifts: a multi-omics approach sheds light on postcopulatory sexual selection.</title>
        <authorList>
            <person name="Al-Wathiqui N."/>
            <person name="Fallon T.R."/>
            <person name="South A."/>
            <person name="Weng J.K."/>
            <person name="Lewis S.M."/>
        </authorList>
    </citation>
    <scope>NUCLEOTIDE SEQUENCE</scope>
</reference>
<dbReference type="PANTHER" id="PTHR19303">
    <property type="entry name" value="TRANSPOSON"/>
    <property type="match status" value="1"/>
</dbReference>